<evidence type="ECO:0000313" key="3">
    <source>
        <dbReference type="Proteomes" id="UP000077248"/>
    </source>
</evidence>
<dbReference type="EMBL" id="KV441469">
    <property type="protein sequence ID" value="OAG25987.1"/>
    <property type="molecule type" value="Genomic_DNA"/>
</dbReference>
<dbReference type="GeneID" id="29108832"/>
<dbReference type="AlphaFoldDB" id="A0A177E211"/>
<evidence type="ECO:0000256" key="1">
    <source>
        <dbReference type="SAM" id="SignalP"/>
    </source>
</evidence>
<proteinExistence type="predicted"/>
<reference evidence="2 3" key="1">
    <citation type="submission" date="2016-05" db="EMBL/GenBank/DDBJ databases">
        <title>Comparative analysis of secretome profiles of manganese(II)-oxidizing ascomycete fungi.</title>
        <authorList>
            <consortium name="DOE Joint Genome Institute"/>
            <person name="Zeiner C.A."/>
            <person name="Purvine S.O."/>
            <person name="Zink E.M."/>
            <person name="Wu S."/>
            <person name="Pasa-Tolic L."/>
            <person name="Chaput D.L."/>
            <person name="Haridas S."/>
            <person name="Grigoriev I.V."/>
            <person name="Santelli C.M."/>
            <person name="Hansel C.M."/>
        </authorList>
    </citation>
    <scope>NUCLEOTIDE SEQUENCE [LARGE SCALE GENOMIC DNA]</scope>
    <source>
        <strain evidence="2 3">SRC1lrK2f</strain>
    </source>
</reference>
<dbReference type="RefSeq" id="XP_018391408.1">
    <property type="nucleotide sequence ID" value="XM_018523238.1"/>
</dbReference>
<feature type="chain" id="PRO_5008060062" evidence="1">
    <location>
        <begin position="22"/>
        <end position="109"/>
    </location>
</feature>
<accession>A0A177E211</accession>
<feature type="signal peptide" evidence="1">
    <location>
        <begin position="1"/>
        <end position="21"/>
    </location>
</feature>
<dbReference type="Proteomes" id="UP000077248">
    <property type="component" value="Unassembled WGS sequence"/>
</dbReference>
<organism evidence="2 3">
    <name type="scientific">Alternaria alternata</name>
    <name type="common">Alternaria rot fungus</name>
    <name type="synonym">Torula alternata</name>
    <dbReference type="NCBI Taxonomy" id="5599"/>
    <lineage>
        <taxon>Eukaryota</taxon>
        <taxon>Fungi</taxon>
        <taxon>Dikarya</taxon>
        <taxon>Ascomycota</taxon>
        <taxon>Pezizomycotina</taxon>
        <taxon>Dothideomycetes</taxon>
        <taxon>Pleosporomycetidae</taxon>
        <taxon>Pleosporales</taxon>
        <taxon>Pleosporineae</taxon>
        <taxon>Pleosporaceae</taxon>
        <taxon>Alternaria</taxon>
        <taxon>Alternaria sect. Alternaria</taxon>
        <taxon>Alternaria alternata complex</taxon>
    </lineage>
</organism>
<sequence length="109" mass="12125">MNTKLCLGVALFWCLECQSLAFAKRYDPGVDNDVSATCSAEGFCLTVGYTGKAWKPDECSDPIALSPDEYFKRDAFGRFSAYNRASQASYIPSLKANEVQFALFRLLLE</sequence>
<keyword evidence="1" id="KW-0732">Signal</keyword>
<evidence type="ECO:0000313" key="2">
    <source>
        <dbReference type="EMBL" id="OAG25987.1"/>
    </source>
</evidence>
<gene>
    <name evidence="2" type="ORF">CC77DRAFT_1004018</name>
</gene>
<keyword evidence="3" id="KW-1185">Reference proteome</keyword>
<dbReference type="VEuPathDB" id="FungiDB:CC77DRAFT_1004018"/>
<protein>
    <submittedName>
        <fullName evidence="2">Uncharacterized protein</fullName>
    </submittedName>
</protein>
<name>A0A177E211_ALTAL</name>
<dbReference type="KEGG" id="aalt:CC77DRAFT_1004018"/>